<dbReference type="RefSeq" id="WP_156353236.1">
    <property type="nucleotide sequence ID" value="NZ_CACRST010000009.1"/>
</dbReference>
<accession>A0A6N2S6I9</accession>
<protein>
    <submittedName>
        <fullName evidence="1">ICEBs1 excisionase</fullName>
    </submittedName>
</protein>
<dbReference type="EMBL" id="CACRST010000009">
    <property type="protein sequence ID" value="VYS87080.1"/>
    <property type="molecule type" value="Genomic_DNA"/>
</dbReference>
<proteinExistence type="predicted"/>
<sequence>MKKQYLTAREVAEVCGVSDGKAYGLIREMNAELKAAGYLTVSGKVPVAFFRKKYYGYEEGGENDS</sequence>
<gene>
    <name evidence="1" type="primary">xis_2</name>
    <name evidence="1" type="ORF">BGLFYP119_00925</name>
</gene>
<organism evidence="1">
    <name type="scientific">Blautia glucerasea</name>
    <dbReference type="NCBI Taxonomy" id="536633"/>
    <lineage>
        <taxon>Bacteria</taxon>
        <taxon>Bacillati</taxon>
        <taxon>Bacillota</taxon>
        <taxon>Clostridia</taxon>
        <taxon>Lachnospirales</taxon>
        <taxon>Lachnospiraceae</taxon>
        <taxon>Blautia</taxon>
    </lineage>
</organism>
<reference evidence="1" key="1">
    <citation type="submission" date="2019-11" db="EMBL/GenBank/DDBJ databases">
        <authorList>
            <person name="Feng L."/>
        </authorList>
    </citation>
    <scope>NUCLEOTIDE SEQUENCE</scope>
    <source>
        <strain evidence="1">BgluceraseaLFYP119</strain>
    </source>
</reference>
<evidence type="ECO:0000313" key="1">
    <source>
        <dbReference type="EMBL" id="VYS87080.1"/>
    </source>
</evidence>
<dbReference type="AlphaFoldDB" id="A0A6N2S6I9"/>
<name>A0A6N2S6I9_9FIRM</name>